<organism evidence="1 2">
    <name type="scientific">Acetivibrio saccincola</name>
    <dbReference type="NCBI Taxonomy" id="1677857"/>
    <lineage>
        <taxon>Bacteria</taxon>
        <taxon>Bacillati</taxon>
        <taxon>Bacillota</taxon>
        <taxon>Clostridia</taxon>
        <taxon>Eubacteriales</taxon>
        <taxon>Oscillospiraceae</taxon>
        <taxon>Acetivibrio</taxon>
    </lineage>
</organism>
<name>A0A2K9EQX6_9FIRM</name>
<dbReference type="SUPFAM" id="SSF53850">
    <property type="entry name" value="Periplasmic binding protein-like II"/>
    <property type="match status" value="1"/>
</dbReference>
<accession>A0A2K9EQX6</accession>
<dbReference type="Proteomes" id="UP000233534">
    <property type="component" value="Chromosome"/>
</dbReference>
<proteinExistence type="predicted"/>
<keyword evidence="2" id="KW-1185">Reference proteome</keyword>
<dbReference type="InterPro" id="IPR050490">
    <property type="entry name" value="Bact_solute-bd_prot1"/>
</dbReference>
<dbReference type="InterPro" id="IPR006059">
    <property type="entry name" value="SBP"/>
</dbReference>
<dbReference type="KEGG" id="hsc:HVS_16060"/>
<dbReference type="PANTHER" id="PTHR43649">
    <property type="entry name" value="ARABINOSE-BINDING PROTEIN-RELATED"/>
    <property type="match status" value="1"/>
</dbReference>
<dbReference type="Pfam" id="PF01547">
    <property type="entry name" value="SBP_bac_1"/>
    <property type="match status" value="1"/>
</dbReference>
<dbReference type="PANTHER" id="PTHR43649:SF12">
    <property type="entry name" value="DIACETYLCHITOBIOSE BINDING PROTEIN DASA"/>
    <property type="match status" value="1"/>
</dbReference>
<sequence length="486" mass="55405">MKKHTKPIIFLVVLILLAFAIVGCGSKTGINNDVDNKADAKSGEERDEEDENLNINKEDIRDKYEAFDLGGRTIKISSWWPVVPDSNMKKPDPTVYSEDIAKYENIKRIEEKYNCAIEFIEVPWEQLESKLEESVLEGSPFADIVYLPMNFSVSAIAKGYLLPVSEFVSPNSDVLTDNIVVTLMGKLIDDEYGIKTVEVPDNGVFMGYNKSIIDELDLETPMEIYKNNFKSWNWEKFLEYAKAATGDTDGDGEIDRFGYGGFIHRTIANFVVANDGEIFSDFESGKHRLKSPKTIRALEFINELYNVHNVAYIAEGDLWNYEANYSSFKNGNILFFPILSWMLEEIKGLSFEYGIVPFPTGPDNISGKTCAISYDAFYIPKGVKEPEKVYQVLEELLWFFGDNIDLRDAGKEKWLRGLWVTEESYEMSIEVSKYHGKLEMYEFVPDFPMGEIMGAVILEGMTVKEAVELYDKQAQDAIDRLLEKNN</sequence>
<protein>
    <submittedName>
        <fullName evidence="1">Bacterial extracellular solute-binding protein</fullName>
    </submittedName>
</protein>
<dbReference type="PROSITE" id="PS51257">
    <property type="entry name" value="PROKAR_LIPOPROTEIN"/>
    <property type="match status" value="1"/>
</dbReference>
<dbReference type="AlphaFoldDB" id="A0A2K9EQX6"/>
<evidence type="ECO:0000313" key="2">
    <source>
        <dbReference type="Proteomes" id="UP000233534"/>
    </source>
</evidence>
<evidence type="ECO:0000313" key="1">
    <source>
        <dbReference type="EMBL" id="AUG59051.1"/>
    </source>
</evidence>
<dbReference type="RefSeq" id="WP_101303860.1">
    <property type="nucleotide sequence ID" value="NZ_CP025197.1"/>
</dbReference>
<dbReference type="Gene3D" id="3.40.190.10">
    <property type="entry name" value="Periplasmic binding protein-like II"/>
    <property type="match status" value="1"/>
</dbReference>
<gene>
    <name evidence="1" type="ORF">HVS_16060</name>
</gene>
<reference evidence="1 2" key="1">
    <citation type="submission" date="2017-12" db="EMBL/GenBank/DDBJ databases">
        <title>Complete genome sequence of Herbivorax saccincola GGR1, a novel Cellulosome-producing hydrolytic bacterium in a thermophilic biogas plant, established by Illumina and Nanopore MinION sequencing.</title>
        <authorList>
            <person name="Pechtl A."/>
            <person name="Ruckert C."/>
            <person name="Koeck D.E."/>
            <person name="Maus I."/>
            <person name="Winkler A."/>
            <person name="Kalinowski J."/>
            <person name="Puhler A."/>
            <person name="Schwarz W.W."/>
            <person name="Zverlov V.V."/>
            <person name="Schluter A."/>
            <person name="Liebl W."/>
        </authorList>
    </citation>
    <scope>NUCLEOTIDE SEQUENCE [LARGE SCALE GENOMIC DNA]</scope>
    <source>
        <strain evidence="2">SR1</strain>
    </source>
</reference>
<dbReference type="EMBL" id="CP025197">
    <property type="protein sequence ID" value="AUG59051.1"/>
    <property type="molecule type" value="Genomic_DNA"/>
</dbReference>